<evidence type="ECO:0000313" key="1">
    <source>
        <dbReference type="EMBL" id="CDX58757.1"/>
    </source>
</evidence>
<dbReference type="EMBL" id="CCNE01000023">
    <property type="protein sequence ID" value="CDX58757.1"/>
    <property type="molecule type" value="Genomic_DNA"/>
</dbReference>
<sequence>MIRRTIREWGYLPIDRSGEGEFTRTVADRLLELSRTNPLGGEDGECILTNHAHRLRAQQVVGLLAAPGVTLEILPKIDGADSDGATRRSLIHMLAAVIDLEIADGAITDLDWQKDDLLEILIRLFCDQLFKALHRGMPRQYVEHEDDLAAIRGRLVLKRQFTTLSVTPQKLACRFDELSPDIALNRIMKAAVSRLSSIARSPLNQRRLAELAFAFSEISTVPVAQLPWDRVAIDRTNRAWAQPLELAKLLLGRRYQNTSSGEGRGFSLLFEMHTLFEEFVGRKIRQALSKTKYAVSLQGPTDHALTDYHSGRRSFLTRPDIIVSRDGKPVLIIDTKWKRLNREIDDQKHGVSQADVYQLMAYAHVYRCDRLLLLYPHHNMLGREAGLIATHHIAGTLDTRLGFATLSLSQPRSAAEQCHGLIFNEAGAVNLPHLLAA</sequence>
<name>A0A090GEC6_MESPL</name>
<reference evidence="1 2" key="1">
    <citation type="submission" date="2014-08" db="EMBL/GenBank/DDBJ databases">
        <authorList>
            <person name="Moulin Lionel"/>
        </authorList>
    </citation>
    <scope>NUCLEOTIDE SEQUENCE [LARGE SCALE GENOMIC DNA]</scope>
</reference>
<organism evidence="1 2">
    <name type="scientific">Mesorhizobium plurifarium</name>
    <dbReference type="NCBI Taxonomy" id="69974"/>
    <lineage>
        <taxon>Bacteria</taxon>
        <taxon>Pseudomonadati</taxon>
        <taxon>Pseudomonadota</taxon>
        <taxon>Alphaproteobacteria</taxon>
        <taxon>Hyphomicrobiales</taxon>
        <taxon>Phyllobacteriaceae</taxon>
        <taxon>Mesorhizobium</taxon>
    </lineage>
</organism>
<dbReference type="PANTHER" id="PTHR38733">
    <property type="entry name" value="PROTEIN MCRC"/>
    <property type="match status" value="1"/>
</dbReference>
<dbReference type="Proteomes" id="UP000046122">
    <property type="component" value="Unassembled WGS sequence"/>
</dbReference>
<protein>
    <submittedName>
        <fullName evidence="1">IQ calmodulin-binding-domain protein</fullName>
    </submittedName>
</protein>
<gene>
    <name evidence="1" type="ORF">MPL3365_30291</name>
</gene>
<evidence type="ECO:0000313" key="2">
    <source>
        <dbReference type="Proteomes" id="UP000046122"/>
    </source>
</evidence>
<accession>A0A090GEC6</accession>
<dbReference type="Pfam" id="PF10117">
    <property type="entry name" value="McrBC"/>
    <property type="match status" value="1"/>
</dbReference>
<dbReference type="PANTHER" id="PTHR38733:SF1">
    <property type="entry name" value="TYPE IV METHYL-DIRECTED RESTRICTION ENZYME ECOKMCRBC"/>
    <property type="match status" value="1"/>
</dbReference>
<dbReference type="AlphaFoldDB" id="A0A090GEC6"/>
<dbReference type="InterPro" id="IPR019292">
    <property type="entry name" value="McrC"/>
</dbReference>
<proteinExistence type="predicted"/>